<organism evidence="2 3">
    <name type="scientific">Coffea canephora</name>
    <name type="common">Robusta coffee</name>
    <dbReference type="NCBI Taxonomy" id="49390"/>
    <lineage>
        <taxon>Eukaryota</taxon>
        <taxon>Viridiplantae</taxon>
        <taxon>Streptophyta</taxon>
        <taxon>Embryophyta</taxon>
        <taxon>Tracheophyta</taxon>
        <taxon>Spermatophyta</taxon>
        <taxon>Magnoliopsida</taxon>
        <taxon>eudicotyledons</taxon>
        <taxon>Gunneridae</taxon>
        <taxon>Pentapetalae</taxon>
        <taxon>asterids</taxon>
        <taxon>lamiids</taxon>
        <taxon>Gentianales</taxon>
        <taxon>Rubiaceae</taxon>
        <taxon>Ixoroideae</taxon>
        <taxon>Gardenieae complex</taxon>
        <taxon>Bertiereae - Coffeeae clade</taxon>
        <taxon>Coffeeae</taxon>
        <taxon>Coffea</taxon>
    </lineage>
</organism>
<evidence type="ECO:0000313" key="3">
    <source>
        <dbReference type="Proteomes" id="UP000295252"/>
    </source>
</evidence>
<feature type="region of interest" description="Disordered" evidence="1">
    <location>
        <begin position="50"/>
        <end position="163"/>
    </location>
</feature>
<dbReference type="PANTHER" id="PTHR37218">
    <property type="entry name" value="COILED-COIL PROTEIN"/>
    <property type="match status" value="1"/>
</dbReference>
<feature type="region of interest" description="Disordered" evidence="1">
    <location>
        <begin position="1"/>
        <end position="33"/>
    </location>
</feature>
<feature type="compositionally biased region" description="Basic residues" evidence="1">
    <location>
        <begin position="1"/>
        <end position="11"/>
    </location>
</feature>
<dbReference type="FunCoup" id="A0A068VAF8">
    <property type="interactions" value="1522"/>
</dbReference>
<keyword evidence="3" id="KW-1185">Reference proteome</keyword>
<proteinExistence type="predicted"/>
<accession>A0A068VAF8</accession>
<feature type="compositionally biased region" description="Basic and acidic residues" evidence="1">
    <location>
        <begin position="60"/>
        <end position="92"/>
    </location>
</feature>
<dbReference type="STRING" id="49390.A0A068VAF8"/>
<dbReference type="AlphaFoldDB" id="A0A068VAF8"/>
<dbReference type="PANTHER" id="PTHR37218:SF2">
    <property type="entry name" value="COILED-COIL PROTEIN"/>
    <property type="match status" value="1"/>
</dbReference>
<feature type="compositionally biased region" description="Basic residues" evidence="1">
    <location>
        <begin position="112"/>
        <end position="121"/>
    </location>
</feature>
<dbReference type="OMA" id="FPRHEKI"/>
<evidence type="ECO:0000313" key="2">
    <source>
        <dbReference type="EMBL" id="CDP17800.1"/>
    </source>
</evidence>
<dbReference type="Proteomes" id="UP000295252">
    <property type="component" value="Chromosome IV"/>
</dbReference>
<evidence type="ECO:0000256" key="1">
    <source>
        <dbReference type="SAM" id="MobiDB-lite"/>
    </source>
</evidence>
<sequence length="235" mass="26485">MGGKGRRRRERNYRAAHGAGQTGLPPAPDRSSLDALPAKLRKIMSFAESRKAAISGAQKNKGENSRDTELRLDSEDKVGSKITGIRKDKKDGISMVKHPNVDDEAVQSHVNEKKKKRRKRKQVTDLRFEASGDLGVTGSKRKERKKQRLEERKKKRKKIREEENVGFPAQDEVKFGEVVKGPPKLVAVPKVFKTTQDASQERLRIRAVEAYRRRKGWTSRPGVQLPATAILSEVS</sequence>
<dbReference type="PhylomeDB" id="A0A068VAF8"/>
<dbReference type="EMBL" id="HG739264">
    <property type="protein sequence ID" value="CDP17800.1"/>
    <property type="molecule type" value="Genomic_DNA"/>
</dbReference>
<reference evidence="3" key="1">
    <citation type="journal article" date="2014" name="Science">
        <title>The coffee genome provides insight into the convergent evolution of caffeine biosynthesis.</title>
        <authorList>
            <person name="Denoeud F."/>
            <person name="Carretero-Paulet L."/>
            <person name="Dereeper A."/>
            <person name="Droc G."/>
            <person name="Guyot R."/>
            <person name="Pietrella M."/>
            <person name="Zheng C."/>
            <person name="Alberti A."/>
            <person name="Anthony F."/>
            <person name="Aprea G."/>
            <person name="Aury J.M."/>
            <person name="Bento P."/>
            <person name="Bernard M."/>
            <person name="Bocs S."/>
            <person name="Campa C."/>
            <person name="Cenci A."/>
            <person name="Combes M.C."/>
            <person name="Crouzillat D."/>
            <person name="Da Silva C."/>
            <person name="Daddiego L."/>
            <person name="De Bellis F."/>
            <person name="Dussert S."/>
            <person name="Garsmeur O."/>
            <person name="Gayraud T."/>
            <person name="Guignon V."/>
            <person name="Jahn K."/>
            <person name="Jamilloux V."/>
            <person name="Joet T."/>
            <person name="Labadie K."/>
            <person name="Lan T."/>
            <person name="Leclercq J."/>
            <person name="Lepelley M."/>
            <person name="Leroy T."/>
            <person name="Li L.T."/>
            <person name="Librado P."/>
            <person name="Lopez L."/>
            <person name="Munoz A."/>
            <person name="Noel B."/>
            <person name="Pallavicini A."/>
            <person name="Perrotta G."/>
            <person name="Poncet V."/>
            <person name="Pot D."/>
            <person name="Priyono X."/>
            <person name="Rigoreau M."/>
            <person name="Rouard M."/>
            <person name="Rozas J."/>
            <person name="Tranchant-Dubreuil C."/>
            <person name="VanBuren R."/>
            <person name="Zhang Q."/>
            <person name="Andrade A.C."/>
            <person name="Argout X."/>
            <person name="Bertrand B."/>
            <person name="de Kochko A."/>
            <person name="Graziosi G."/>
            <person name="Henry R.J."/>
            <person name="Jayarama X."/>
            <person name="Ming R."/>
            <person name="Nagai C."/>
            <person name="Rounsley S."/>
            <person name="Sankoff D."/>
            <person name="Giuliano G."/>
            <person name="Albert V.A."/>
            <person name="Wincker P."/>
            <person name="Lashermes P."/>
        </authorList>
    </citation>
    <scope>NUCLEOTIDE SEQUENCE [LARGE SCALE GENOMIC DNA]</scope>
    <source>
        <strain evidence="3">cv. DH200-94</strain>
    </source>
</reference>
<dbReference type="OrthoDB" id="673745at2759"/>
<dbReference type="Gramene" id="CDP17800">
    <property type="protein sequence ID" value="CDP17800"/>
    <property type="gene ID" value="GSCOC_T00003925001"/>
</dbReference>
<gene>
    <name evidence="2" type="ORF">GSCOC_T00003925001</name>
</gene>
<name>A0A068VAF8_COFCA</name>
<dbReference type="InParanoid" id="A0A068VAF8"/>
<feature type="compositionally biased region" description="Basic residues" evidence="1">
    <location>
        <begin position="139"/>
        <end position="158"/>
    </location>
</feature>
<protein>
    <recommendedName>
        <fullName evidence="4">Coiled-coil domain-containing protein 137</fullName>
    </recommendedName>
</protein>
<evidence type="ECO:0008006" key="4">
    <source>
        <dbReference type="Google" id="ProtNLM"/>
    </source>
</evidence>